<sequence length="124" mass="14124">MCTNCTRSNNRFKTTYNTTHMITDSGECEILKFKLKKLVASTDYPSKPVVPEQIDYYMYEIVSGSASQSTVKNRRRAGLSSQQFSRNNTNPEVLNGNGQYSLWNLLFNNYKSKSCRGQIESCPV</sequence>
<accession>A0ABD2MJ72</accession>
<dbReference type="Proteomes" id="UP001516400">
    <property type="component" value="Unassembled WGS sequence"/>
</dbReference>
<dbReference type="AlphaFoldDB" id="A0ABD2MJ72"/>
<reference evidence="1 2" key="1">
    <citation type="journal article" date="2021" name="BMC Biol.">
        <title>Horizontally acquired antibacterial genes associated with adaptive radiation of ladybird beetles.</title>
        <authorList>
            <person name="Li H.S."/>
            <person name="Tang X.F."/>
            <person name="Huang Y.H."/>
            <person name="Xu Z.Y."/>
            <person name="Chen M.L."/>
            <person name="Du X.Y."/>
            <person name="Qiu B.Y."/>
            <person name="Chen P.T."/>
            <person name="Zhang W."/>
            <person name="Slipinski A."/>
            <person name="Escalona H.E."/>
            <person name="Waterhouse R.M."/>
            <person name="Zwick A."/>
            <person name="Pang H."/>
        </authorList>
    </citation>
    <scope>NUCLEOTIDE SEQUENCE [LARGE SCALE GENOMIC DNA]</scope>
    <source>
        <strain evidence="1">SYSU2018</strain>
    </source>
</reference>
<name>A0ABD2MJ72_9CUCU</name>
<evidence type="ECO:0000313" key="2">
    <source>
        <dbReference type="Proteomes" id="UP001516400"/>
    </source>
</evidence>
<comment type="caution">
    <text evidence="1">The sequence shown here is derived from an EMBL/GenBank/DDBJ whole genome shotgun (WGS) entry which is preliminary data.</text>
</comment>
<keyword evidence="2" id="KW-1185">Reference proteome</keyword>
<organism evidence="1 2">
    <name type="scientific">Cryptolaemus montrouzieri</name>
    <dbReference type="NCBI Taxonomy" id="559131"/>
    <lineage>
        <taxon>Eukaryota</taxon>
        <taxon>Metazoa</taxon>
        <taxon>Ecdysozoa</taxon>
        <taxon>Arthropoda</taxon>
        <taxon>Hexapoda</taxon>
        <taxon>Insecta</taxon>
        <taxon>Pterygota</taxon>
        <taxon>Neoptera</taxon>
        <taxon>Endopterygota</taxon>
        <taxon>Coleoptera</taxon>
        <taxon>Polyphaga</taxon>
        <taxon>Cucujiformia</taxon>
        <taxon>Coccinelloidea</taxon>
        <taxon>Coccinellidae</taxon>
        <taxon>Scymninae</taxon>
        <taxon>Scymnini</taxon>
        <taxon>Cryptolaemus</taxon>
    </lineage>
</organism>
<protein>
    <submittedName>
        <fullName evidence="1">Uncharacterized protein</fullName>
    </submittedName>
</protein>
<dbReference type="EMBL" id="JABFTP020000001">
    <property type="protein sequence ID" value="KAL3266277.1"/>
    <property type="molecule type" value="Genomic_DNA"/>
</dbReference>
<gene>
    <name evidence="1" type="ORF">HHI36_010457</name>
</gene>
<evidence type="ECO:0000313" key="1">
    <source>
        <dbReference type="EMBL" id="KAL3266277.1"/>
    </source>
</evidence>
<proteinExistence type="predicted"/>